<feature type="compositionally biased region" description="Polar residues" evidence="8">
    <location>
        <begin position="521"/>
        <end position="539"/>
    </location>
</feature>
<dbReference type="PROSITE" id="PS50157">
    <property type="entry name" value="ZINC_FINGER_C2H2_2"/>
    <property type="match status" value="7"/>
</dbReference>
<evidence type="ECO:0000256" key="8">
    <source>
        <dbReference type="SAM" id="MobiDB-lite"/>
    </source>
</evidence>
<dbReference type="Proteomes" id="UP001286313">
    <property type="component" value="Unassembled WGS sequence"/>
</dbReference>
<dbReference type="GO" id="GO:0008270">
    <property type="term" value="F:zinc ion binding"/>
    <property type="evidence" value="ECO:0007669"/>
    <property type="project" value="UniProtKB-KW"/>
</dbReference>
<feature type="compositionally biased region" description="Low complexity" evidence="8">
    <location>
        <begin position="511"/>
        <end position="520"/>
    </location>
</feature>
<feature type="compositionally biased region" description="Basic and acidic residues" evidence="8">
    <location>
        <begin position="203"/>
        <end position="212"/>
    </location>
</feature>
<feature type="domain" description="C2H2-type" evidence="9">
    <location>
        <begin position="463"/>
        <end position="485"/>
    </location>
</feature>
<evidence type="ECO:0000256" key="2">
    <source>
        <dbReference type="ARBA" id="ARBA00022723"/>
    </source>
</evidence>
<keyword evidence="3" id="KW-0677">Repeat</keyword>
<evidence type="ECO:0000256" key="6">
    <source>
        <dbReference type="ARBA" id="ARBA00023242"/>
    </source>
</evidence>
<keyword evidence="11" id="KW-1185">Reference proteome</keyword>
<evidence type="ECO:0000313" key="10">
    <source>
        <dbReference type="EMBL" id="KAK3874958.1"/>
    </source>
</evidence>
<dbReference type="SMART" id="SM00355">
    <property type="entry name" value="ZnF_C2H2"/>
    <property type="match status" value="9"/>
</dbReference>
<feature type="region of interest" description="Disordered" evidence="8">
    <location>
        <begin position="506"/>
        <end position="547"/>
    </location>
</feature>
<evidence type="ECO:0000259" key="9">
    <source>
        <dbReference type="PROSITE" id="PS50157"/>
    </source>
</evidence>
<keyword evidence="5" id="KW-0862">Zinc</keyword>
<feature type="compositionally biased region" description="Low complexity" evidence="8">
    <location>
        <begin position="687"/>
        <end position="709"/>
    </location>
</feature>
<dbReference type="SUPFAM" id="SSF57667">
    <property type="entry name" value="beta-beta-alpha zinc fingers"/>
    <property type="match status" value="3"/>
</dbReference>
<dbReference type="Pfam" id="PF13894">
    <property type="entry name" value="zf-C2H2_4"/>
    <property type="match status" value="1"/>
</dbReference>
<keyword evidence="6" id="KW-0539">Nucleus</keyword>
<feature type="domain" description="C2H2-type" evidence="9">
    <location>
        <begin position="403"/>
        <end position="431"/>
    </location>
</feature>
<keyword evidence="2" id="KW-0479">Metal-binding</keyword>
<evidence type="ECO:0000256" key="1">
    <source>
        <dbReference type="ARBA" id="ARBA00004123"/>
    </source>
</evidence>
<accession>A0AAE1KK68</accession>
<dbReference type="AlphaFoldDB" id="A0AAE1KK68"/>
<evidence type="ECO:0000256" key="7">
    <source>
        <dbReference type="PROSITE-ProRule" id="PRU00042"/>
    </source>
</evidence>
<evidence type="ECO:0000256" key="5">
    <source>
        <dbReference type="ARBA" id="ARBA00022833"/>
    </source>
</evidence>
<feature type="compositionally biased region" description="Polar residues" evidence="8">
    <location>
        <begin position="186"/>
        <end position="200"/>
    </location>
</feature>
<gene>
    <name evidence="10" type="ORF">Pcinc_020147</name>
</gene>
<evidence type="ECO:0000256" key="3">
    <source>
        <dbReference type="ARBA" id="ARBA00022737"/>
    </source>
</evidence>
<dbReference type="GO" id="GO:0005634">
    <property type="term" value="C:nucleus"/>
    <property type="evidence" value="ECO:0007669"/>
    <property type="project" value="UniProtKB-SubCell"/>
</dbReference>
<dbReference type="PROSITE" id="PS00028">
    <property type="entry name" value="ZINC_FINGER_C2H2_1"/>
    <property type="match status" value="6"/>
</dbReference>
<keyword evidence="4 7" id="KW-0863">Zinc-finger</keyword>
<evidence type="ECO:0000256" key="4">
    <source>
        <dbReference type="ARBA" id="ARBA00022771"/>
    </source>
</evidence>
<dbReference type="PANTHER" id="PTHR24376:SF235">
    <property type="entry name" value="C2H2-TYPE DOMAIN-CONTAINING PROTEIN"/>
    <property type="match status" value="1"/>
</dbReference>
<evidence type="ECO:0000313" key="11">
    <source>
        <dbReference type="Proteomes" id="UP001286313"/>
    </source>
</evidence>
<reference evidence="10" key="1">
    <citation type="submission" date="2023-10" db="EMBL/GenBank/DDBJ databases">
        <title>Genome assemblies of two species of porcelain crab, Petrolisthes cinctipes and Petrolisthes manimaculis (Anomura: Porcellanidae).</title>
        <authorList>
            <person name="Angst P."/>
        </authorList>
    </citation>
    <scope>NUCLEOTIDE SEQUENCE</scope>
    <source>
        <strain evidence="10">PB745_01</strain>
        <tissue evidence="10">Gill</tissue>
    </source>
</reference>
<organism evidence="10 11">
    <name type="scientific">Petrolisthes cinctipes</name>
    <name type="common">Flat porcelain crab</name>
    <dbReference type="NCBI Taxonomy" id="88211"/>
    <lineage>
        <taxon>Eukaryota</taxon>
        <taxon>Metazoa</taxon>
        <taxon>Ecdysozoa</taxon>
        <taxon>Arthropoda</taxon>
        <taxon>Crustacea</taxon>
        <taxon>Multicrustacea</taxon>
        <taxon>Malacostraca</taxon>
        <taxon>Eumalacostraca</taxon>
        <taxon>Eucarida</taxon>
        <taxon>Decapoda</taxon>
        <taxon>Pleocyemata</taxon>
        <taxon>Anomura</taxon>
        <taxon>Galatheoidea</taxon>
        <taxon>Porcellanidae</taxon>
        <taxon>Petrolisthes</taxon>
    </lineage>
</organism>
<name>A0AAE1KK68_PETCI</name>
<dbReference type="Gene3D" id="3.30.160.60">
    <property type="entry name" value="Classic Zinc Finger"/>
    <property type="match status" value="4"/>
</dbReference>
<protein>
    <recommendedName>
        <fullName evidence="9">C2H2-type domain-containing protein</fullName>
    </recommendedName>
</protein>
<feature type="domain" description="C2H2-type" evidence="9">
    <location>
        <begin position="10"/>
        <end position="39"/>
    </location>
</feature>
<dbReference type="Pfam" id="PF00096">
    <property type="entry name" value="zf-C2H2"/>
    <property type="match status" value="3"/>
</dbReference>
<sequence>MGAIHGKNRFQCNTCNLGFSWRLDLAQHLQYCQNSTQRKLKSPTTTSTTTTTQEYFLLESCFLCGCHLSGLQAEEASFVKGLQKLYCSKKPLTEVLQIITRDASVEALNQHTFGLCKECMTKINKWDEINDQLASLAKSLRSVYRLKRSQKHLLKILDAKMTKQTTDGSSESDSDGNDIDNHQMEDNNSMDTLENTSTPAVKQETDNLSEDRTLPDCDNKEYKCDCGKTVRGLNVFVEHQLREGCKIKTNEFPCKFCDSVFSEKKLLIAHKKACVEASLINGAHECDICGRRFLVRGRVVSHKRLVHSIGTADQQLCSYCGRTFGSGYNMKNHLAREHGIGQIEVVVCELCGGKFSDRSSLRNHVRNIHGERKHECERCGKRFATPGLLNHHINEMHNNTYNYECNECGEQFHVSFKYRYHMRKKHHKSQFACDDCGRKFIMRSDLYRHVRGVHMGIRDPKRYPCRVCGRLFPSKYKVKRHMSSHGILTSKADKNLLLEHMSGSEGANITQQQQQQRQQQANISSRLSQVTSDNNTDGTSIDVHQLSGPEIYSGPHITTLTPEILQSGLGPHMVTADTMVVGSMSSIVVSASPIVNNTITTSELHHHQHHQHHHDPPLPPPPPPTTTTTTTTQHEPQQQQQHSEFDHGGSSLVQQSVASSLIPVQQMIVIQDSVTLPGHTTTQFSISPPSSQQVLTVPQSTSSSSQSISPVASQVISTSQSDGQEMSVPSVTNQVISGTLHAPPSNFTVSIPHNESQHSNHKLPTIHYQYFPS</sequence>
<feature type="region of interest" description="Disordered" evidence="8">
    <location>
        <begin position="603"/>
        <end position="652"/>
    </location>
</feature>
<feature type="domain" description="C2H2-type" evidence="9">
    <location>
        <begin position="284"/>
        <end position="308"/>
    </location>
</feature>
<dbReference type="InterPro" id="IPR036236">
    <property type="entry name" value="Znf_C2H2_sf"/>
</dbReference>
<feature type="domain" description="C2H2-type" evidence="9">
    <location>
        <begin position="374"/>
        <end position="402"/>
    </location>
</feature>
<feature type="compositionally biased region" description="Low complexity" evidence="8">
    <location>
        <begin position="626"/>
        <end position="652"/>
    </location>
</feature>
<proteinExistence type="predicted"/>
<dbReference type="EMBL" id="JAWQEG010002030">
    <property type="protein sequence ID" value="KAK3874958.1"/>
    <property type="molecule type" value="Genomic_DNA"/>
</dbReference>
<feature type="domain" description="C2H2-type" evidence="9">
    <location>
        <begin position="431"/>
        <end position="459"/>
    </location>
</feature>
<dbReference type="PANTHER" id="PTHR24376">
    <property type="entry name" value="ZINC FINGER PROTEIN"/>
    <property type="match status" value="1"/>
</dbReference>
<comment type="caution">
    <text evidence="10">The sequence shown here is derived from an EMBL/GenBank/DDBJ whole genome shotgun (WGS) entry which is preliminary data.</text>
</comment>
<feature type="region of interest" description="Disordered" evidence="8">
    <location>
        <begin position="681"/>
        <end position="709"/>
    </location>
</feature>
<dbReference type="InterPro" id="IPR013087">
    <property type="entry name" value="Znf_C2H2_type"/>
</dbReference>
<feature type="domain" description="C2H2-type" evidence="9">
    <location>
        <begin position="346"/>
        <end position="374"/>
    </location>
</feature>
<comment type="subcellular location">
    <subcellularLocation>
        <location evidence="1">Nucleus</location>
    </subcellularLocation>
</comment>
<feature type="region of interest" description="Disordered" evidence="8">
    <location>
        <begin position="164"/>
        <end position="212"/>
    </location>
</feature>